<evidence type="ECO:0000313" key="2">
    <source>
        <dbReference type="Proteomes" id="UP000215914"/>
    </source>
</evidence>
<dbReference type="AlphaFoldDB" id="A0A9K3I4J7"/>
<organism evidence="1 2">
    <name type="scientific">Helianthus annuus</name>
    <name type="common">Common sunflower</name>
    <dbReference type="NCBI Taxonomy" id="4232"/>
    <lineage>
        <taxon>Eukaryota</taxon>
        <taxon>Viridiplantae</taxon>
        <taxon>Streptophyta</taxon>
        <taxon>Embryophyta</taxon>
        <taxon>Tracheophyta</taxon>
        <taxon>Spermatophyta</taxon>
        <taxon>Magnoliopsida</taxon>
        <taxon>eudicotyledons</taxon>
        <taxon>Gunneridae</taxon>
        <taxon>Pentapetalae</taxon>
        <taxon>asterids</taxon>
        <taxon>campanulids</taxon>
        <taxon>Asterales</taxon>
        <taxon>Asteraceae</taxon>
        <taxon>Asteroideae</taxon>
        <taxon>Heliantheae alliance</taxon>
        <taxon>Heliantheae</taxon>
        <taxon>Helianthus</taxon>
    </lineage>
</organism>
<sequence>MVHNLQNNLAVQNNRRLNKEIKITREHRYEKDNRVYKRWLSANTQDGNLGGNRPA</sequence>
<keyword evidence="2" id="KW-1185">Reference proteome</keyword>
<reference evidence="1" key="2">
    <citation type="submission" date="2020-06" db="EMBL/GenBank/DDBJ databases">
        <title>Helianthus annuus Genome sequencing and assembly Release 2.</title>
        <authorList>
            <person name="Gouzy J."/>
            <person name="Langlade N."/>
            <person name="Munos S."/>
        </authorList>
    </citation>
    <scope>NUCLEOTIDE SEQUENCE</scope>
    <source>
        <tissue evidence="1">Leaves</tissue>
    </source>
</reference>
<accession>A0A9K3I4J7</accession>
<comment type="caution">
    <text evidence="1">The sequence shown here is derived from an EMBL/GenBank/DDBJ whole genome shotgun (WGS) entry which is preliminary data.</text>
</comment>
<dbReference type="Gramene" id="mRNA:HanXRQr2_Chr09g0375391">
    <property type="protein sequence ID" value="CDS:HanXRQr2_Chr09g0375391.1"/>
    <property type="gene ID" value="HanXRQr2_Chr09g0375391"/>
</dbReference>
<proteinExistence type="predicted"/>
<reference evidence="1" key="1">
    <citation type="journal article" date="2017" name="Nature">
        <title>The sunflower genome provides insights into oil metabolism, flowering and Asterid evolution.</title>
        <authorList>
            <person name="Badouin H."/>
            <person name="Gouzy J."/>
            <person name="Grassa C.J."/>
            <person name="Murat F."/>
            <person name="Staton S.E."/>
            <person name="Cottret L."/>
            <person name="Lelandais-Briere C."/>
            <person name="Owens G.L."/>
            <person name="Carrere S."/>
            <person name="Mayjonade B."/>
            <person name="Legrand L."/>
            <person name="Gill N."/>
            <person name="Kane N.C."/>
            <person name="Bowers J.E."/>
            <person name="Hubner S."/>
            <person name="Bellec A."/>
            <person name="Berard A."/>
            <person name="Berges H."/>
            <person name="Blanchet N."/>
            <person name="Boniface M.C."/>
            <person name="Brunel D."/>
            <person name="Catrice O."/>
            <person name="Chaidir N."/>
            <person name="Claudel C."/>
            <person name="Donnadieu C."/>
            <person name="Faraut T."/>
            <person name="Fievet G."/>
            <person name="Helmstetter N."/>
            <person name="King M."/>
            <person name="Knapp S.J."/>
            <person name="Lai Z."/>
            <person name="Le Paslier M.C."/>
            <person name="Lippi Y."/>
            <person name="Lorenzon L."/>
            <person name="Mandel J.R."/>
            <person name="Marage G."/>
            <person name="Marchand G."/>
            <person name="Marquand E."/>
            <person name="Bret-Mestries E."/>
            <person name="Morien E."/>
            <person name="Nambeesan S."/>
            <person name="Nguyen T."/>
            <person name="Pegot-Espagnet P."/>
            <person name="Pouilly N."/>
            <person name="Raftis F."/>
            <person name="Sallet E."/>
            <person name="Schiex T."/>
            <person name="Thomas J."/>
            <person name="Vandecasteele C."/>
            <person name="Vares D."/>
            <person name="Vear F."/>
            <person name="Vautrin S."/>
            <person name="Crespi M."/>
            <person name="Mangin B."/>
            <person name="Burke J.M."/>
            <person name="Salse J."/>
            <person name="Munos S."/>
            <person name="Vincourt P."/>
            <person name="Rieseberg L.H."/>
            <person name="Langlade N.B."/>
        </authorList>
    </citation>
    <scope>NUCLEOTIDE SEQUENCE</scope>
    <source>
        <tissue evidence="1">Leaves</tissue>
    </source>
</reference>
<dbReference type="EMBL" id="MNCJ02000324">
    <property type="protein sequence ID" value="KAF5789790.1"/>
    <property type="molecule type" value="Genomic_DNA"/>
</dbReference>
<dbReference type="Proteomes" id="UP000215914">
    <property type="component" value="Unassembled WGS sequence"/>
</dbReference>
<protein>
    <submittedName>
        <fullName evidence="1">Uncharacterized protein</fullName>
    </submittedName>
</protein>
<evidence type="ECO:0000313" key="1">
    <source>
        <dbReference type="EMBL" id="KAF5789790.1"/>
    </source>
</evidence>
<name>A0A9K3I4J7_HELAN</name>
<gene>
    <name evidence="1" type="ORF">HanXRQr2_Chr09g0375391</name>
</gene>